<reference evidence="3 4" key="1">
    <citation type="submission" date="2016-10" db="EMBL/GenBank/DDBJ databases">
        <authorList>
            <person name="de Groot N.N."/>
        </authorList>
    </citation>
    <scope>NUCLEOTIDE SEQUENCE [LARGE SCALE GENOMIC DNA]</scope>
    <source>
        <strain evidence="3 4">ICMP 14252</strain>
    </source>
</reference>
<gene>
    <name evidence="3" type="ORF">SAMN05216247_109322</name>
</gene>
<feature type="domain" description="GYF" evidence="2">
    <location>
        <begin position="6"/>
        <end position="50"/>
    </location>
</feature>
<feature type="transmembrane region" description="Helical" evidence="1">
    <location>
        <begin position="149"/>
        <end position="167"/>
    </location>
</feature>
<keyword evidence="1" id="KW-1133">Transmembrane helix</keyword>
<dbReference type="EMBL" id="FNOX01000009">
    <property type="protein sequence ID" value="SDZ39453.1"/>
    <property type="molecule type" value="Genomic_DNA"/>
</dbReference>
<dbReference type="Pfam" id="PF14237">
    <property type="entry name" value="GYF_2"/>
    <property type="match status" value="1"/>
</dbReference>
<accession>A0A1H3SMZ3</accession>
<evidence type="ECO:0000256" key="1">
    <source>
        <dbReference type="SAM" id="Phobius"/>
    </source>
</evidence>
<proteinExistence type="predicted"/>
<evidence type="ECO:0000313" key="3">
    <source>
        <dbReference type="EMBL" id="SDZ39453.1"/>
    </source>
</evidence>
<dbReference type="InterPro" id="IPR025640">
    <property type="entry name" value="GYF_2"/>
</dbReference>
<dbReference type="Proteomes" id="UP000182902">
    <property type="component" value="Unassembled WGS sequence"/>
</dbReference>
<sequence>MTQVQWFYDDGGSRVGPITENDIKELLKVRKITHGTLVWKTGMESWIPIEATELKSELTVAPPPLSKDSVPDLWAWLLAFSPLLGFVNVSLNTSVAVFIGIILVVVLCNLDAQKLRQAGYQPPSIWWCLIPPVYLYIRSSRLKANYAPLIVWIICKVSLFILPQFIYR</sequence>
<dbReference type="AlphaFoldDB" id="A0A1H3SMZ3"/>
<organism evidence="3 4">
    <name type="scientific">Pseudomonas salomonii</name>
    <dbReference type="NCBI Taxonomy" id="191391"/>
    <lineage>
        <taxon>Bacteria</taxon>
        <taxon>Pseudomonadati</taxon>
        <taxon>Pseudomonadota</taxon>
        <taxon>Gammaproteobacteria</taxon>
        <taxon>Pseudomonadales</taxon>
        <taxon>Pseudomonadaceae</taxon>
        <taxon>Pseudomonas</taxon>
    </lineage>
</organism>
<evidence type="ECO:0000259" key="2">
    <source>
        <dbReference type="Pfam" id="PF14237"/>
    </source>
</evidence>
<name>A0A1H3SMZ3_9PSED</name>
<keyword evidence="1" id="KW-0472">Membrane</keyword>
<dbReference type="RefSeq" id="WP_069788387.1">
    <property type="nucleotide sequence ID" value="NZ_FNOX01000009.1"/>
</dbReference>
<keyword evidence="1" id="KW-0812">Transmembrane</keyword>
<protein>
    <recommendedName>
        <fullName evidence="2">GYF domain-containing protein</fullName>
    </recommendedName>
</protein>
<feature type="transmembrane region" description="Helical" evidence="1">
    <location>
        <begin position="73"/>
        <end position="106"/>
    </location>
</feature>
<evidence type="ECO:0000313" key="4">
    <source>
        <dbReference type="Proteomes" id="UP000182902"/>
    </source>
</evidence>